<dbReference type="EMBL" id="FMTT01000025">
    <property type="protein sequence ID" value="SCW65778.1"/>
    <property type="molecule type" value="Genomic_DNA"/>
</dbReference>
<name>A0A1G4S9S9_9BACL</name>
<dbReference type="STRING" id="624147.SAMN04487970_102537"/>
<dbReference type="RefSeq" id="WP_167670238.1">
    <property type="nucleotide sequence ID" value="NZ_FMTT01000025.1"/>
</dbReference>
<evidence type="ECO:0000313" key="1">
    <source>
        <dbReference type="EMBL" id="SCW65778.1"/>
    </source>
</evidence>
<sequence length="46" mass="5398">MAQKYHKELKPSGMIPEREYIPLGFIFNKTSSIVSWNNRLAGLWFV</sequence>
<proteinExistence type="predicted"/>
<reference evidence="2" key="1">
    <citation type="submission" date="2016-10" db="EMBL/GenBank/DDBJ databases">
        <authorList>
            <person name="Varghese N."/>
            <person name="Submissions S."/>
        </authorList>
    </citation>
    <scope>NUCLEOTIDE SEQUENCE [LARGE SCALE GENOMIC DNA]</scope>
    <source>
        <strain evidence="2">CGMCC 1.8946</strain>
    </source>
</reference>
<dbReference type="Proteomes" id="UP000198601">
    <property type="component" value="Unassembled WGS sequence"/>
</dbReference>
<evidence type="ECO:0000313" key="2">
    <source>
        <dbReference type="Proteomes" id="UP000198601"/>
    </source>
</evidence>
<keyword evidence="2" id="KW-1185">Reference proteome</keyword>
<accession>A0A1G4S9S9</accession>
<dbReference type="AlphaFoldDB" id="A0A1G4S9S9"/>
<gene>
    <name evidence="1" type="ORF">SAMN04487970_102537</name>
</gene>
<organism evidence="1 2">
    <name type="scientific">Paenibacillus tianmuensis</name>
    <dbReference type="NCBI Taxonomy" id="624147"/>
    <lineage>
        <taxon>Bacteria</taxon>
        <taxon>Bacillati</taxon>
        <taxon>Bacillota</taxon>
        <taxon>Bacilli</taxon>
        <taxon>Bacillales</taxon>
        <taxon>Paenibacillaceae</taxon>
        <taxon>Paenibacillus</taxon>
    </lineage>
</organism>
<protein>
    <submittedName>
        <fullName evidence="1">Uncharacterized protein</fullName>
    </submittedName>
</protein>